<comment type="function">
    <text evidence="9">Catalyzes the conversion of 4-hydroxy-tetrahydrodipicolinate (HTPA) to tetrahydrodipicolinate.</text>
</comment>
<keyword evidence="7 9" id="KW-0520">NAD</keyword>
<name>D0WHJ1_SLAES</name>
<dbReference type="UniPathway" id="UPA00034">
    <property type="reaction ID" value="UER00018"/>
</dbReference>
<dbReference type="Pfam" id="PF01113">
    <property type="entry name" value="DapB_N"/>
    <property type="match status" value="1"/>
</dbReference>
<evidence type="ECO:0000256" key="2">
    <source>
        <dbReference type="ARBA" id="ARBA00022490"/>
    </source>
</evidence>
<feature type="active site" description="Proton donor/acceptor" evidence="9">
    <location>
        <position position="121"/>
    </location>
</feature>
<feature type="binding site" evidence="9">
    <location>
        <begin position="19"/>
        <end position="24"/>
    </location>
    <ligand>
        <name>NAD(+)</name>
        <dbReference type="ChEBI" id="CHEBI:57540"/>
    </ligand>
</feature>
<dbReference type="EMBL" id="ACUX02000007">
    <property type="protein sequence ID" value="EEZ61155.1"/>
    <property type="molecule type" value="Genomic_DNA"/>
</dbReference>
<dbReference type="SUPFAM" id="SSF55347">
    <property type="entry name" value="Glyceraldehyde-3-phosphate dehydrogenase-like, C-terminal domain"/>
    <property type="match status" value="1"/>
</dbReference>
<evidence type="ECO:0000313" key="13">
    <source>
        <dbReference type="EMBL" id="EEZ61155.1"/>
    </source>
</evidence>
<dbReference type="PANTHER" id="PTHR20836">
    <property type="entry name" value="DIHYDRODIPICOLINATE REDUCTASE"/>
    <property type="match status" value="1"/>
</dbReference>
<keyword evidence="3 9" id="KW-0028">Amino-acid biosynthesis</keyword>
<gene>
    <name evidence="9 13" type="primary">dapB</name>
    <name evidence="13" type="ORF">HMPREF0762_01230</name>
</gene>
<proteinExistence type="inferred from homology"/>
<organism evidence="13 14">
    <name type="scientific">Slackia exigua (strain ATCC 700122 / DSM 15923 / CIP 105133 / JCM 11022 / KCTC 5966 / S-7)</name>
    <dbReference type="NCBI Taxonomy" id="649764"/>
    <lineage>
        <taxon>Bacteria</taxon>
        <taxon>Bacillati</taxon>
        <taxon>Actinomycetota</taxon>
        <taxon>Coriobacteriia</taxon>
        <taxon>Eggerthellales</taxon>
        <taxon>Eggerthellaceae</taxon>
        <taxon>Slackia</taxon>
    </lineage>
</organism>
<accession>D0WHJ1</accession>
<dbReference type="InterPro" id="IPR022663">
    <property type="entry name" value="DapB_C"/>
</dbReference>
<dbReference type="PANTHER" id="PTHR20836:SF7">
    <property type="entry name" value="4-HYDROXY-TETRAHYDRODIPICOLINATE REDUCTASE"/>
    <property type="match status" value="1"/>
</dbReference>
<feature type="active site" description="Proton donor" evidence="9">
    <location>
        <position position="125"/>
    </location>
</feature>
<evidence type="ECO:0000256" key="8">
    <source>
        <dbReference type="ARBA" id="ARBA00023154"/>
    </source>
</evidence>
<evidence type="ECO:0000256" key="3">
    <source>
        <dbReference type="ARBA" id="ARBA00022605"/>
    </source>
</evidence>
<evidence type="ECO:0000256" key="7">
    <source>
        <dbReference type="ARBA" id="ARBA00023027"/>
    </source>
</evidence>
<reference evidence="13" key="1">
    <citation type="submission" date="2009-10" db="EMBL/GenBank/DDBJ databases">
        <authorList>
            <person name="Weinstock G."/>
            <person name="Sodergren E."/>
            <person name="Clifton S."/>
            <person name="Fulton L."/>
            <person name="Fulton B."/>
            <person name="Courtney L."/>
            <person name="Fronick C."/>
            <person name="Harrison M."/>
            <person name="Strong C."/>
            <person name="Farmer C."/>
            <person name="Delahaunty K."/>
            <person name="Markovic C."/>
            <person name="Hall O."/>
            <person name="Minx P."/>
            <person name="Tomlinson C."/>
            <person name="Mitreva M."/>
            <person name="Nelson J."/>
            <person name="Hou S."/>
            <person name="Wollam A."/>
            <person name="Pepin K.H."/>
            <person name="Johnson M."/>
            <person name="Bhonagiri V."/>
            <person name="Nash W.E."/>
            <person name="Warren W."/>
            <person name="Chinwalla A."/>
            <person name="Mardis E.R."/>
            <person name="Wilson R.K."/>
        </authorList>
    </citation>
    <scope>NUCLEOTIDE SEQUENCE [LARGE SCALE GENOMIC DNA]</scope>
    <source>
        <strain evidence="13">ATCC 700122</strain>
    </source>
</reference>
<feature type="domain" description="Dihydrodipicolinate reductase N-terminal" evidence="11">
    <location>
        <begin position="1"/>
        <end position="92"/>
    </location>
</feature>
<dbReference type="Proteomes" id="UP000006001">
    <property type="component" value="Unassembled WGS sequence"/>
</dbReference>
<dbReference type="InterPro" id="IPR036291">
    <property type="entry name" value="NAD(P)-bd_dom_sf"/>
</dbReference>
<keyword evidence="5 9" id="KW-0220">Diaminopimelate biosynthesis</keyword>
<dbReference type="NCBIfam" id="TIGR00036">
    <property type="entry name" value="dapB"/>
    <property type="match status" value="1"/>
</dbReference>
<evidence type="ECO:0000256" key="1">
    <source>
        <dbReference type="ARBA" id="ARBA00006642"/>
    </source>
</evidence>
<comment type="subcellular location">
    <subcellularLocation>
        <location evidence="9">Cytoplasm</location>
    </subcellularLocation>
</comment>
<comment type="subunit">
    <text evidence="9">Homotetramer.</text>
</comment>
<dbReference type="STRING" id="649764.HMPREF0762_01230"/>
<dbReference type="EC" id="1.17.1.8" evidence="9 10"/>
<evidence type="ECO:0000256" key="10">
    <source>
        <dbReference type="NCBIfam" id="TIGR00036"/>
    </source>
</evidence>
<dbReference type="SUPFAM" id="SSF51735">
    <property type="entry name" value="NAD(P)-binding Rossmann-fold domains"/>
    <property type="match status" value="1"/>
</dbReference>
<comment type="pathway">
    <text evidence="9">Amino-acid biosynthesis; L-lysine biosynthesis via DAP pathway; (S)-tetrahydrodipicolinate from L-aspartate: step 4/4.</text>
</comment>
<comment type="caution">
    <text evidence="13">The sequence shown here is derived from an EMBL/GenBank/DDBJ whole genome shotgun (WGS) entry which is preliminary data.</text>
</comment>
<protein>
    <recommendedName>
        <fullName evidence="9 10">4-hydroxy-tetrahydrodipicolinate reductase</fullName>
        <shortName evidence="9">HTPA reductase</shortName>
        <ecNumber evidence="9 10">1.17.1.8</ecNumber>
    </recommendedName>
</protein>
<keyword evidence="2 9" id="KW-0963">Cytoplasm</keyword>
<dbReference type="Pfam" id="PF05173">
    <property type="entry name" value="DapB_C"/>
    <property type="match status" value="1"/>
</dbReference>
<keyword evidence="4 9" id="KW-0521">NADP</keyword>
<dbReference type="Gene3D" id="3.40.50.720">
    <property type="entry name" value="NAD(P)-binding Rossmann-like Domain"/>
    <property type="match status" value="1"/>
</dbReference>
<dbReference type="GO" id="GO:0019877">
    <property type="term" value="P:diaminopimelate biosynthetic process"/>
    <property type="evidence" value="ECO:0007669"/>
    <property type="project" value="UniProtKB-UniRule"/>
</dbReference>
<evidence type="ECO:0000256" key="9">
    <source>
        <dbReference type="HAMAP-Rule" id="MF_00102"/>
    </source>
</evidence>
<dbReference type="HAMAP" id="MF_00102">
    <property type="entry name" value="DapB"/>
    <property type="match status" value="1"/>
</dbReference>
<dbReference type="eggNOG" id="COG0289">
    <property type="taxonomic scope" value="Bacteria"/>
</dbReference>
<dbReference type="GO" id="GO:0051287">
    <property type="term" value="F:NAD binding"/>
    <property type="evidence" value="ECO:0007669"/>
    <property type="project" value="UniProtKB-UniRule"/>
</dbReference>
<comment type="catalytic activity">
    <reaction evidence="9">
        <text>(S)-2,3,4,5-tetrahydrodipicolinate + NADP(+) + H2O = (2S,4S)-4-hydroxy-2,3,4,5-tetrahydrodipicolinate + NADPH + H(+)</text>
        <dbReference type="Rhea" id="RHEA:35331"/>
        <dbReference type="ChEBI" id="CHEBI:15377"/>
        <dbReference type="ChEBI" id="CHEBI:15378"/>
        <dbReference type="ChEBI" id="CHEBI:16845"/>
        <dbReference type="ChEBI" id="CHEBI:57783"/>
        <dbReference type="ChEBI" id="CHEBI:58349"/>
        <dbReference type="ChEBI" id="CHEBI:67139"/>
        <dbReference type="EC" id="1.17.1.8"/>
    </reaction>
</comment>
<sequence>MGSIVCDIVRDAPDLELAGVVGKDSAGLLSDGSVEADVVVDFSHKAMLADVEAFVAQTRAALVSGTTGYDDGDMARLQALSHKAAVIHSANYSIGVAALRHLASHAARLLEGFDIEIVETHHNKKADAPSGTAKMLLAAVDPEARADVVHGREGMTGARKPTEIGIHAVRGGTVAGTHTVHFFGQEEEVSLTHRASSRRIFAEGAVEAARRIAGRPAGMYTFDDLLFADKEGIR</sequence>
<comment type="caution">
    <text evidence="9">Was originally thought to be a dihydrodipicolinate reductase (DHDPR), catalyzing the conversion of dihydrodipicolinate to tetrahydrodipicolinate. However, it was shown in E.coli that the substrate of the enzymatic reaction is not dihydrodipicolinate (DHDP) but in fact (2S,4S)-4-hydroxy-2,3,4,5-tetrahydrodipicolinic acid (HTPA), the product released by the DapA-catalyzed reaction.</text>
</comment>
<feature type="binding site" evidence="9">
    <location>
        <begin position="131"/>
        <end position="132"/>
    </location>
    <ligand>
        <name>(S)-2,3,4,5-tetrahydrodipicolinate</name>
        <dbReference type="ChEBI" id="CHEBI:16845"/>
    </ligand>
</feature>
<evidence type="ECO:0000259" key="12">
    <source>
        <dbReference type="Pfam" id="PF05173"/>
    </source>
</evidence>
<feature type="domain" description="Dihydrodipicolinate reductase C-terminal" evidence="12">
    <location>
        <begin position="95"/>
        <end position="226"/>
    </location>
</feature>
<comment type="similarity">
    <text evidence="1 9">Belongs to the DapB family.</text>
</comment>
<evidence type="ECO:0000256" key="4">
    <source>
        <dbReference type="ARBA" id="ARBA00022857"/>
    </source>
</evidence>
<dbReference type="PIRSF" id="PIRSF000161">
    <property type="entry name" value="DHPR"/>
    <property type="match status" value="1"/>
</dbReference>
<comment type="catalytic activity">
    <reaction evidence="9">
        <text>(S)-2,3,4,5-tetrahydrodipicolinate + NAD(+) + H2O = (2S,4S)-4-hydroxy-2,3,4,5-tetrahydrodipicolinate + NADH + H(+)</text>
        <dbReference type="Rhea" id="RHEA:35323"/>
        <dbReference type="ChEBI" id="CHEBI:15377"/>
        <dbReference type="ChEBI" id="CHEBI:15378"/>
        <dbReference type="ChEBI" id="CHEBI:16845"/>
        <dbReference type="ChEBI" id="CHEBI:57540"/>
        <dbReference type="ChEBI" id="CHEBI:57945"/>
        <dbReference type="ChEBI" id="CHEBI:67139"/>
        <dbReference type="EC" id="1.17.1.8"/>
    </reaction>
</comment>
<evidence type="ECO:0000313" key="14">
    <source>
        <dbReference type="Proteomes" id="UP000006001"/>
    </source>
</evidence>
<dbReference type="PROSITE" id="PS01298">
    <property type="entry name" value="DAPB"/>
    <property type="match status" value="1"/>
</dbReference>
<feature type="binding site" evidence="9">
    <location>
        <position position="122"/>
    </location>
    <ligand>
        <name>(S)-2,3,4,5-tetrahydrodipicolinate</name>
        <dbReference type="ChEBI" id="CHEBI:16845"/>
    </ligand>
</feature>
<keyword evidence="14" id="KW-1185">Reference proteome</keyword>
<feature type="binding site" evidence="9">
    <location>
        <begin position="89"/>
        <end position="92"/>
    </location>
    <ligand>
        <name>NAD(+)</name>
        <dbReference type="ChEBI" id="CHEBI:57540"/>
    </ligand>
</feature>
<comment type="caution">
    <text evidence="9">Lacks conserved residue(s) required for the propagation of feature annotation.</text>
</comment>
<dbReference type="InterPro" id="IPR000846">
    <property type="entry name" value="DapB_N"/>
</dbReference>
<evidence type="ECO:0000256" key="5">
    <source>
        <dbReference type="ARBA" id="ARBA00022915"/>
    </source>
</evidence>
<dbReference type="GO" id="GO:0050661">
    <property type="term" value="F:NADP binding"/>
    <property type="evidence" value="ECO:0007669"/>
    <property type="project" value="UniProtKB-UniRule"/>
</dbReference>
<evidence type="ECO:0000256" key="6">
    <source>
        <dbReference type="ARBA" id="ARBA00023002"/>
    </source>
</evidence>
<dbReference type="GO" id="GO:0008839">
    <property type="term" value="F:4-hydroxy-tetrahydrodipicolinate reductase"/>
    <property type="evidence" value="ECO:0007669"/>
    <property type="project" value="UniProtKB-UniRule"/>
</dbReference>
<keyword evidence="6 9" id="KW-0560">Oxidoreductase</keyword>
<keyword evidence="8 9" id="KW-0457">Lysine biosynthesis</keyword>
<dbReference type="Gene3D" id="3.30.360.10">
    <property type="entry name" value="Dihydrodipicolinate Reductase, domain 2"/>
    <property type="match status" value="1"/>
</dbReference>
<dbReference type="GO" id="GO:0005829">
    <property type="term" value="C:cytosol"/>
    <property type="evidence" value="ECO:0007669"/>
    <property type="project" value="TreeGrafter"/>
</dbReference>
<feature type="binding site" evidence="9">
    <location>
        <position position="35"/>
    </location>
    <ligand>
        <name>NAD(+)</name>
        <dbReference type="ChEBI" id="CHEBI:57540"/>
    </ligand>
</feature>
<evidence type="ECO:0000259" key="11">
    <source>
        <dbReference type="Pfam" id="PF01113"/>
    </source>
</evidence>
<dbReference type="InterPro" id="IPR023940">
    <property type="entry name" value="DHDPR_bac"/>
</dbReference>
<feature type="binding site" evidence="9">
    <location>
        <begin position="65"/>
        <end position="67"/>
    </location>
    <ligand>
        <name>NAD(+)</name>
        <dbReference type="ChEBI" id="CHEBI:57540"/>
    </ligand>
</feature>
<dbReference type="InterPro" id="IPR022664">
    <property type="entry name" value="DapB_N_CS"/>
</dbReference>
<dbReference type="GO" id="GO:0009089">
    <property type="term" value="P:lysine biosynthetic process via diaminopimelate"/>
    <property type="evidence" value="ECO:0007669"/>
    <property type="project" value="UniProtKB-UniRule"/>
</dbReference>
<dbReference type="HOGENOM" id="CLU_047479_2_2_11"/>
<dbReference type="AlphaFoldDB" id="D0WHJ1"/>
<dbReference type="GO" id="GO:0016726">
    <property type="term" value="F:oxidoreductase activity, acting on CH or CH2 groups, NAD or NADP as acceptor"/>
    <property type="evidence" value="ECO:0007669"/>
    <property type="project" value="UniProtKB-UniRule"/>
</dbReference>